<organism evidence="2 3">
    <name type="scientific">Pseudonocardia kunmingensis</name>
    <dbReference type="NCBI Taxonomy" id="630975"/>
    <lineage>
        <taxon>Bacteria</taxon>
        <taxon>Bacillati</taxon>
        <taxon>Actinomycetota</taxon>
        <taxon>Actinomycetes</taxon>
        <taxon>Pseudonocardiales</taxon>
        <taxon>Pseudonocardiaceae</taxon>
        <taxon>Pseudonocardia</taxon>
    </lineage>
</organism>
<feature type="domain" description="CHAT" evidence="1">
    <location>
        <begin position="1199"/>
        <end position="1470"/>
    </location>
</feature>
<reference evidence="2 3" key="1">
    <citation type="submission" date="2019-06" db="EMBL/GenBank/DDBJ databases">
        <title>Sequencing the genomes of 1000 actinobacteria strains.</title>
        <authorList>
            <person name="Klenk H.-P."/>
        </authorList>
    </citation>
    <scope>NUCLEOTIDE SEQUENCE [LARGE SCALE GENOMIC DNA]</scope>
    <source>
        <strain evidence="2 3">DSM 45301</strain>
    </source>
</reference>
<gene>
    <name evidence="2" type="ORF">FB558_3315</name>
</gene>
<evidence type="ECO:0000313" key="2">
    <source>
        <dbReference type="EMBL" id="TQM10794.1"/>
    </source>
</evidence>
<accession>A0A543DN84</accession>
<sequence>MPDHDPADREELLRRVTARVNASAGGDHAAVTGPDAPAEAEALLAHVATPAGVDLQVLYAAGMLHWNRWSALAPAGTSSGDTAQLLMTPAFLMGRPGIPPQLAEFLAPQRIPPESDPAGHLYQLGSAFAAIAVALDRPVIDETAAGLLEGAVETAGADDPRLSDFLSAVGEVRLRLHEADDDGSGEHLDRAVVALREACRVSPATGADLVPQLVELARALGPVVWRTEDPAPLREAVDVLHRALRDARGMDRDEALAVAVHLLPAGAGRPRADGVGPAFLAVVVEAARRSLRESTPDDPLHPVRTAHLGLALDHLGDATDDTTATSESVRMLCAALPLLDGDGSTRTAVLSALRNRLLLDRTSPLPEEVFGLAVAAVEQAEPDPADPALLLAARAAAHHAIARRSPGDEQKRRHEEEAVRALDAALLSGTAGPQVLAGFRAIESAPSTGALDLDRSEDRERWEAVTEMLRGLVTAVPTNRALLPLWLADLADLLRHRCDWRAEPDVVDEAIAVHRRLLGILPRADHQRATDLGFLLLTRSALAQRDPALLTEAVEVLDGVVDADEVDAQTRATALYHRSSGLTGLALAGGDVRAARDAVAAVRDVVERGEPVEAMPTSWHNLATARFVLYESTGDGLADAIAAARRAVALGQDEPGQAERTAFLAQLLGVAGEVDEAASLARRALADGGPDERQGFLQDALGEVLRRHHLRFGGAGELDESVAHLRAAADDADDPVSRTIRLLTLASALRARYSTTGDLATLDAAIATGRRGARELPPGHRVSLVARANLATALTTRYERTRDARALAEAIAISRQVVAATPPGHPALPLRLSNLGRALTEEFRRTDDPRVLDEVIDTERRAVDCAGPADPNKAMMLSNLAASLNQRRTLTGDPFGGEAVRIARAAVAATPPDHPALCHRMINLAVALSTPWRLLLRAREVMRVAEAAARLPSAPASERLRACRYWGHVAAMRGRWDSAAQGFAEGVRLLPRVAARNLTRGDAEHQLTTVDGVHLDAAACAVRAGDAAEAISVLEQGRGLLLSYALDARTERTDLHAAAPDLAEEVERLLEELDAVGEALPEEEADQAAALDHRHALAARWDATMARVRELPGFERFGEPPTVAELLPAASDGPVITVVVSEHGCHALVVTTAGVRAVALPGLTADEVGSRARAFLRALDVVGSGGFAERMDAQAEVRETLGWLWDAVAGPVLDALGIGARTDGPWPRVWWSPTGMLTFLPLHAAGHHDGSGRAVLDRVVSSYTPTLRALRHARARPANPDPALVAVTLSQTPGQQALPATAAEAAELARTASRAVQLRDGEAGFDAVVGALAAAGWAHFACHAVSDPLSPSESRLLLHDRPLAVRDISRLRLRHAELAFLSACSTARGHEELADEAIHIASAFQVAGYRHVVGTLWPVLDATSARLAADFYERHRAGAPAAEALHAVVRELRDAHPLLASTWAAHVHSGP</sequence>
<dbReference type="OrthoDB" id="3206999at2"/>
<dbReference type="InterPro" id="IPR011990">
    <property type="entry name" value="TPR-like_helical_dom_sf"/>
</dbReference>
<dbReference type="EMBL" id="VFPA01000002">
    <property type="protein sequence ID" value="TQM10794.1"/>
    <property type="molecule type" value="Genomic_DNA"/>
</dbReference>
<name>A0A543DN84_9PSEU</name>
<keyword evidence="3" id="KW-1185">Reference proteome</keyword>
<dbReference type="Pfam" id="PF12770">
    <property type="entry name" value="CHAT"/>
    <property type="match status" value="1"/>
</dbReference>
<protein>
    <submittedName>
        <fullName evidence="2">CHAT domain-containing protein</fullName>
    </submittedName>
</protein>
<evidence type="ECO:0000313" key="3">
    <source>
        <dbReference type="Proteomes" id="UP000315677"/>
    </source>
</evidence>
<proteinExistence type="predicted"/>
<dbReference type="Proteomes" id="UP000315677">
    <property type="component" value="Unassembled WGS sequence"/>
</dbReference>
<dbReference type="RefSeq" id="WP_142054440.1">
    <property type="nucleotide sequence ID" value="NZ_VFPA01000002.1"/>
</dbReference>
<comment type="caution">
    <text evidence="2">The sequence shown here is derived from an EMBL/GenBank/DDBJ whole genome shotgun (WGS) entry which is preliminary data.</text>
</comment>
<dbReference type="Gene3D" id="1.25.40.10">
    <property type="entry name" value="Tetratricopeptide repeat domain"/>
    <property type="match status" value="1"/>
</dbReference>
<evidence type="ECO:0000259" key="1">
    <source>
        <dbReference type="Pfam" id="PF12770"/>
    </source>
</evidence>
<dbReference type="InterPro" id="IPR024983">
    <property type="entry name" value="CHAT_dom"/>
</dbReference>